<accession>A0A543DAF9</accession>
<gene>
    <name evidence="3" type="ORF">FB558_6560</name>
</gene>
<dbReference type="InterPro" id="IPR045676">
    <property type="entry name" value="DUF6194"/>
</dbReference>
<evidence type="ECO:0000256" key="1">
    <source>
        <dbReference type="SAM" id="MobiDB-lite"/>
    </source>
</evidence>
<dbReference type="EMBL" id="VFPA01000004">
    <property type="protein sequence ID" value="TQM06310.1"/>
    <property type="molecule type" value="Genomic_DNA"/>
</dbReference>
<proteinExistence type="predicted"/>
<evidence type="ECO:0000313" key="4">
    <source>
        <dbReference type="Proteomes" id="UP000315677"/>
    </source>
</evidence>
<evidence type="ECO:0000259" key="2">
    <source>
        <dbReference type="Pfam" id="PF19694"/>
    </source>
</evidence>
<feature type="compositionally biased region" description="Basic residues" evidence="1">
    <location>
        <begin position="133"/>
        <end position="142"/>
    </location>
</feature>
<keyword evidence="4" id="KW-1185">Reference proteome</keyword>
<name>A0A543DAF9_9PSEU</name>
<dbReference type="Pfam" id="PF19694">
    <property type="entry name" value="DUF6194"/>
    <property type="match status" value="1"/>
</dbReference>
<reference evidence="3 4" key="1">
    <citation type="submission" date="2019-06" db="EMBL/GenBank/DDBJ databases">
        <title>Sequencing the genomes of 1000 actinobacteria strains.</title>
        <authorList>
            <person name="Klenk H.-P."/>
        </authorList>
    </citation>
    <scope>NUCLEOTIDE SEQUENCE [LARGE SCALE GENOMIC DNA]</scope>
    <source>
        <strain evidence="3 4">DSM 45301</strain>
    </source>
</reference>
<organism evidence="3 4">
    <name type="scientific">Pseudonocardia kunmingensis</name>
    <dbReference type="NCBI Taxonomy" id="630975"/>
    <lineage>
        <taxon>Bacteria</taxon>
        <taxon>Bacillati</taxon>
        <taxon>Actinomycetota</taxon>
        <taxon>Actinomycetes</taxon>
        <taxon>Pseudonocardiales</taxon>
        <taxon>Pseudonocardiaceae</taxon>
        <taxon>Pseudonocardia</taxon>
    </lineage>
</organism>
<protein>
    <recommendedName>
        <fullName evidence="2">DUF6194 domain-containing protein</fullName>
    </recommendedName>
</protein>
<feature type="region of interest" description="Disordered" evidence="1">
    <location>
        <begin position="133"/>
        <end position="153"/>
    </location>
</feature>
<sequence length="153" mass="16809">MIRHISDDLADVAVVQNMGDWFFFHERGDRVMPFATVVTSDHGDGISAPLAREGAYRVSIGLTKPGYTALFGAPPRDRDARGVLDTGFDPGTEDRVVPHPHYASQYWVCVLNPGRPTTATVRELLVEAHAHATRKAERRARRNAGLTSDNGKS</sequence>
<feature type="domain" description="DUF6194" evidence="2">
    <location>
        <begin position="2"/>
        <end position="140"/>
    </location>
</feature>
<dbReference type="AlphaFoldDB" id="A0A543DAF9"/>
<comment type="caution">
    <text evidence="3">The sequence shown here is derived from an EMBL/GenBank/DDBJ whole genome shotgun (WGS) entry which is preliminary data.</text>
</comment>
<evidence type="ECO:0000313" key="3">
    <source>
        <dbReference type="EMBL" id="TQM06310.1"/>
    </source>
</evidence>
<dbReference type="Proteomes" id="UP000315677">
    <property type="component" value="Unassembled WGS sequence"/>
</dbReference>